<dbReference type="PANTHER" id="PTHR42899:SF1">
    <property type="entry name" value="SPERMATOGENESIS-ASSOCIATED PROTEIN 20"/>
    <property type="match status" value="1"/>
</dbReference>
<proteinExistence type="predicted"/>
<dbReference type="Pfam" id="PF03190">
    <property type="entry name" value="Thioredox_DsbH"/>
    <property type="match status" value="1"/>
</dbReference>
<dbReference type="EMBL" id="LMCB01000011">
    <property type="protein sequence ID" value="KZL20084.1"/>
    <property type="molecule type" value="Genomic_DNA"/>
</dbReference>
<dbReference type="STRING" id="989403.SAMN05421798_102267"/>
<dbReference type="AlphaFoldDB" id="A0A165ZN91"/>
<reference evidence="2 3" key="1">
    <citation type="journal article" date="2016" name="Front. Microbiol.">
        <title>Comparative Genomic Analysis Reveals a Diverse Repertoire of Genes Involved in Prokaryote-Eukaryote Interactions within the Pseudovibrio Genus.</title>
        <authorList>
            <person name="Romano S."/>
            <person name="Fernandez-Guerra A."/>
            <person name="Reen F.J."/>
            <person name="Glockner F.O."/>
            <person name="Crowley S.P."/>
            <person name="O'Sullivan O."/>
            <person name="Cotter P.D."/>
            <person name="Adams C."/>
            <person name="Dobson A.D."/>
            <person name="O'Gara F."/>
        </authorList>
    </citation>
    <scope>NUCLEOTIDE SEQUENCE [LARGE SCALE GENOMIC DNA]</scope>
    <source>
        <strain evidence="2 3">Ad2</strain>
    </source>
</reference>
<dbReference type="SUPFAM" id="SSF48208">
    <property type="entry name" value="Six-hairpin glycosidases"/>
    <property type="match status" value="1"/>
</dbReference>
<gene>
    <name evidence="2" type="ORF">PsAD2_01570</name>
</gene>
<dbReference type="OrthoDB" id="9762614at2"/>
<dbReference type="InterPro" id="IPR024705">
    <property type="entry name" value="Ssp411"/>
</dbReference>
<dbReference type="Gene3D" id="3.40.30.10">
    <property type="entry name" value="Glutaredoxin"/>
    <property type="match status" value="1"/>
</dbReference>
<comment type="caution">
    <text evidence="2">The sequence shown here is derived from an EMBL/GenBank/DDBJ whole genome shotgun (WGS) entry which is preliminary data.</text>
</comment>
<dbReference type="CDD" id="cd02955">
    <property type="entry name" value="SSP411"/>
    <property type="match status" value="1"/>
</dbReference>
<protein>
    <recommendedName>
        <fullName evidence="1">Spermatogenesis-associated protein 20-like TRX domain-containing protein</fullName>
    </recommendedName>
</protein>
<dbReference type="InterPro" id="IPR008928">
    <property type="entry name" value="6-hairpin_glycosidase_sf"/>
</dbReference>
<organism evidence="2 3">
    <name type="scientific">Pseudovibrio axinellae</name>
    <dbReference type="NCBI Taxonomy" id="989403"/>
    <lineage>
        <taxon>Bacteria</taxon>
        <taxon>Pseudomonadati</taxon>
        <taxon>Pseudomonadota</taxon>
        <taxon>Alphaproteobacteria</taxon>
        <taxon>Hyphomicrobiales</taxon>
        <taxon>Stappiaceae</taxon>
        <taxon>Pseudovibrio</taxon>
    </lineage>
</organism>
<feature type="domain" description="Spermatogenesis-associated protein 20-like TRX" evidence="1">
    <location>
        <begin position="4"/>
        <end position="164"/>
    </location>
</feature>
<dbReference type="PANTHER" id="PTHR42899">
    <property type="entry name" value="SPERMATOGENESIS-ASSOCIATED PROTEIN 20"/>
    <property type="match status" value="1"/>
</dbReference>
<dbReference type="Proteomes" id="UP000076577">
    <property type="component" value="Unassembled WGS sequence"/>
</dbReference>
<dbReference type="GO" id="GO:0005975">
    <property type="term" value="P:carbohydrate metabolic process"/>
    <property type="evidence" value="ECO:0007669"/>
    <property type="project" value="InterPro"/>
</dbReference>
<dbReference type="RefSeq" id="WP_068004642.1">
    <property type="nucleotide sequence ID" value="NZ_FOFM01000002.1"/>
</dbReference>
<dbReference type="SUPFAM" id="SSF52833">
    <property type="entry name" value="Thioredoxin-like"/>
    <property type="match status" value="1"/>
</dbReference>
<dbReference type="PATRIC" id="fig|989403.3.peg.1669"/>
<evidence type="ECO:0000313" key="3">
    <source>
        <dbReference type="Proteomes" id="UP000076577"/>
    </source>
</evidence>
<keyword evidence="3" id="KW-1185">Reference proteome</keyword>
<evidence type="ECO:0000259" key="1">
    <source>
        <dbReference type="Pfam" id="PF03190"/>
    </source>
</evidence>
<name>A0A165ZN91_9HYPH</name>
<dbReference type="InterPro" id="IPR004879">
    <property type="entry name" value="Ssp411-like_TRX"/>
</dbReference>
<dbReference type="PIRSF" id="PIRSF006402">
    <property type="entry name" value="UCP006402_thioredoxin"/>
    <property type="match status" value="1"/>
</dbReference>
<evidence type="ECO:0000313" key="2">
    <source>
        <dbReference type="EMBL" id="KZL20084.1"/>
    </source>
</evidence>
<sequence length="669" mass="75238">MSRNRLTNASSPYLLQHQNNPVHWWEWSKEALEEAQKTNKPILLSVGYSACHWCHVMAHESFEDDATAALMNEHFVNIKVDREERPDIDQIYMQALHMLGEQGGWPLTMFLTPTGDPFWGGTYFPKEARHGSAAFKEILSAIAHSFSSDRDTIEANRQAISQALNTPPAVAAPLSNFMITAAGKQLFSMQDEEEGGMKGAPKFPQAAVQELIFRTAKGQKNAFMREQFLRTTRAISQGGINDHVAGGLARYAVDSIWLVPHFEKMLYDNAQFIEHLCWAYQETGDKLFHIRIQETIDWLLRDMKLPEGGFTSSMDADSEGVEGKFYVWTYDELKTILPEEHFELFCNTYDVTSSGNWENQTILNRRHSLALLSASEEETLAECRALLLKHRATRIPPHKDDKVLADWNSMLICALIKADELVSRGSYRNFAKAAFSFITEHMLVEGKLSHSWRQGQRLETGFASDYAWAARAALALYRSEVDPSEKQSYLTKAEELLEILKERFTHANGGFYMTDKDADDLILRPYHPYDEATPNYNAVAALAFSEHWILTGDVSSRDIADGTFNAFTADVHKNVFGTAALLNALDTRTRFKKALVVLGAGTEAIPFSDTLKEQSDPAFYIDEIPAGAPQPIELENSSWNNGEATVFVCSEKGCSLPATTSEMVKQQIL</sequence>
<dbReference type="InterPro" id="IPR036249">
    <property type="entry name" value="Thioredoxin-like_sf"/>
</dbReference>
<accession>A0A165ZN91</accession>